<organism evidence="2 3">
    <name type="scientific">Phodopus roborovskii</name>
    <name type="common">Roborovski's desert hamster</name>
    <name type="synonym">Cricetulus roborovskii</name>
    <dbReference type="NCBI Taxonomy" id="109678"/>
    <lineage>
        <taxon>Eukaryota</taxon>
        <taxon>Metazoa</taxon>
        <taxon>Chordata</taxon>
        <taxon>Craniata</taxon>
        <taxon>Vertebrata</taxon>
        <taxon>Euteleostomi</taxon>
        <taxon>Mammalia</taxon>
        <taxon>Eutheria</taxon>
        <taxon>Euarchontoglires</taxon>
        <taxon>Glires</taxon>
        <taxon>Rodentia</taxon>
        <taxon>Myomorpha</taxon>
        <taxon>Muroidea</taxon>
        <taxon>Cricetidae</taxon>
        <taxon>Cricetinae</taxon>
        <taxon>Phodopus</taxon>
    </lineage>
</organism>
<evidence type="ECO:0000313" key="3">
    <source>
        <dbReference type="Proteomes" id="UP001152836"/>
    </source>
</evidence>
<dbReference type="Pfam" id="PF15074">
    <property type="entry name" value="CFAP90"/>
    <property type="match status" value="1"/>
</dbReference>
<gene>
    <name evidence="2" type="primary">RGD1308544</name>
    <name evidence="2" type="ORF">PHOROB_LOCUS5302</name>
</gene>
<dbReference type="AlphaFoldDB" id="A0AAU9Z623"/>
<evidence type="ECO:0000256" key="1">
    <source>
        <dbReference type="SAM" id="MobiDB-lite"/>
    </source>
</evidence>
<sequence length="124" mass="14242">MNPVKEKGEKGEEEEEEQEEEEEISASTLRGKPRPLPISAMPAFSYIPQRRQEPKELSYFNRESQEQKRTVPVLMSSVYGKRINQPIEPLNRGHGRVNHVQADFYRKNDIPSIKVPGFGHITPA</sequence>
<comment type="caution">
    <text evidence="2">The sequence shown here is derived from an EMBL/GenBank/DDBJ whole genome shotgun (WGS) entry which is preliminary data.</text>
</comment>
<proteinExistence type="predicted"/>
<feature type="compositionally biased region" description="Basic and acidic residues" evidence="1">
    <location>
        <begin position="1"/>
        <end position="10"/>
    </location>
</feature>
<accession>A0AAU9Z623</accession>
<name>A0AAU9Z623_PHORO</name>
<dbReference type="PANTHER" id="PTHR34444">
    <property type="entry name" value="LOC361192"/>
    <property type="match status" value="1"/>
</dbReference>
<dbReference type="EMBL" id="CALSGD010001394">
    <property type="protein sequence ID" value="CAH6787423.1"/>
    <property type="molecule type" value="Genomic_DNA"/>
</dbReference>
<reference evidence="2" key="1">
    <citation type="submission" date="2022-06" db="EMBL/GenBank/DDBJ databases">
        <authorList>
            <person name="Andreotti S."/>
            <person name="Wyler E."/>
        </authorList>
    </citation>
    <scope>NUCLEOTIDE SEQUENCE</scope>
</reference>
<dbReference type="Proteomes" id="UP001152836">
    <property type="component" value="Unassembled WGS sequence"/>
</dbReference>
<feature type="compositionally biased region" description="Acidic residues" evidence="1">
    <location>
        <begin position="11"/>
        <end position="24"/>
    </location>
</feature>
<protein>
    <submittedName>
        <fullName evidence="2">RGD1308544 protein</fullName>
    </submittedName>
</protein>
<feature type="region of interest" description="Disordered" evidence="1">
    <location>
        <begin position="1"/>
        <end position="40"/>
    </location>
</feature>
<keyword evidence="3" id="KW-1185">Reference proteome</keyword>
<evidence type="ECO:0000313" key="2">
    <source>
        <dbReference type="EMBL" id="CAH6787423.1"/>
    </source>
</evidence>
<dbReference type="InterPro" id="IPR027901">
    <property type="entry name" value="CFAP90"/>
</dbReference>
<dbReference type="PANTHER" id="PTHR34444:SF1">
    <property type="entry name" value="CILIA- AND FLAGELLA-ASSOCIATED PROTEIN 90"/>
    <property type="match status" value="1"/>
</dbReference>